<evidence type="ECO:0000313" key="2">
    <source>
        <dbReference type="EMBL" id="MBB4779386.1"/>
    </source>
</evidence>
<feature type="signal peptide" evidence="1">
    <location>
        <begin position="1"/>
        <end position="22"/>
    </location>
</feature>
<feature type="chain" id="PRO_5045950286" description="Secreted protein" evidence="1">
    <location>
        <begin position="23"/>
        <end position="137"/>
    </location>
</feature>
<dbReference type="EMBL" id="JACHNG010000001">
    <property type="protein sequence ID" value="MBB4779386.1"/>
    <property type="molecule type" value="Genomic_DNA"/>
</dbReference>
<reference evidence="2 3" key="1">
    <citation type="submission" date="2020-08" db="EMBL/GenBank/DDBJ databases">
        <title>Sequencing the genomes of 1000 actinobacteria strains.</title>
        <authorList>
            <person name="Klenk H.-P."/>
        </authorList>
    </citation>
    <scope>NUCLEOTIDE SEQUENCE [LARGE SCALE GENOMIC DNA]</scope>
    <source>
        <strain evidence="2 3">DSM 41530</strain>
    </source>
</reference>
<accession>A0ABR6LB86</accession>
<sequence length="137" mass="14233">MRKLKIASLAASALLLGSGMTAATAGSAEASDTPMSAARACTASAPRFTSSPGTSSSDPAFWPARGTYATTTSRCKDINLKLDGSRSVRTCFKTTGCNSWRTLRAGSWGVAATDVLDGTQFYLQFAGTSRATGLIDY</sequence>
<name>A0ABR6LB86_9ACTN</name>
<protein>
    <recommendedName>
        <fullName evidence="4">Secreted protein</fullName>
    </recommendedName>
</protein>
<dbReference type="RefSeq" id="WP_020865362.1">
    <property type="nucleotide sequence ID" value="NZ_CP157809.1"/>
</dbReference>
<proteinExistence type="predicted"/>
<gene>
    <name evidence="2" type="ORF">BJY27_000347</name>
</gene>
<organism evidence="2 3">
    <name type="scientific">Streptomyces rapamycinicus</name>
    <dbReference type="NCBI Taxonomy" id="1226757"/>
    <lineage>
        <taxon>Bacteria</taxon>
        <taxon>Bacillati</taxon>
        <taxon>Actinomycetota</taxon>
        <taxon>Actinomycetes</taxon>
        <taxon>Kitasatosporales</taxon>
        <taxon>Streptomycetaceae</taxon>
        <taxon>Streptomyces</taxon>
        <taxon>Streptomyces violaceusniger group</taxon>
    </lineage>
</organism>
<evidence type="ECO:0008006" key="4">
    <source>
        <dbReference type="Google" id="ProtNLM"/>
    </source>
</evidence>
<evidence type="ECO:0000313" key="3">
    <source>
        <dbReference type="Proteomes" id="UP000530530"/>
    </source>
</evidence>
<comment type="caution">
    <text evidence="2">The sequence shown here is derived from an EMBL/GenBank/DDBJ whole genome shotgun (WGS) entry which is preliminary data.</text>
</comment>
<dbReference type="Proteomes" id="UP000530530">
    <property type="component" value="Unassembled WGS sequence"/>
</dbReference>
<evidence type="ECO:0000256" key="1">
    <source>
        <dbReference type="SAM" id="SignalP"/>
    </source>
</evidence>
<keyword evidence="1" id="KW-0732">Signal</keyword>
<keyword evidence="3" id="KW-1185">Reference proteome</keyword>